<dbReference type="InterPro" id="IPR036071">
    <property type="entry name" value="AMMECR1_dom_sf"/>
</dbReference>
<dbReference type="Proteomes" id="UP001146793">
    <property type="component" value="Unassembled WGS sequence"/>
</dbReference>
<evidence type="ECO:0000313" key="2">
    <source>
        <dbReference type="EMBL" id="KAJ3434795.1"/>
    </source>
</evidence>
<dbReference type="EMBL" id="JANTQA010000042">
    <property type="protein sequence ID" value="KAJ3434795.1"/>
    <property type="molecule type" value="Genomic_DNA"/>
</dbReference>
<dbReference type="Gene3D" id="3.30.700.20">
    <property type="entry name" value="Hypothetical protein ph0010, domain 1"/>
    <property type="match status" value="1"/>
</dbReference>
<organism evidence="2 3">
    <name type="scientific">Anaeramoeba flamelloides</name>
    <dbReference type="NCBI Taxonomy" id="1746091"/>
    <lineage>
        <taxon>Eukaryota</taxon>
        <taxon>Metamonada</taxon>
        <taxon>Anaeramoebidae</taxon>
        <taxon>Anaeramoeba</taxon>
    </lineage>
</organism>
<gene>
    <name evidence="2" type="ORF">M0812_01916</name>
</gene>
<protein>
    <submittedName>
        <fullName evidence="2">Ammecr1</fullName>
    </submittedName>
</protein>
<dbReference type="InterPro" id="IPR023473">
    <property type="entry name" value="AMMECR1"/>
</dbReference>
<comment type="caution">
    <text evidence="2">The sequence shown here is derived from an EMBL/GenBank/DDBJ whole genome shotgun (WGS) entry which is preliminary data.</text>
</comment>
<evidence type="ECO:0000259" key="1">
    <source>
        <dbReference type="PROSITE" id="PS51112"/>
    </source>
</evidence>
<name>A0AAV7Z173_9EUKA</name>
<dbReference type="PANTHER" id="PTHR13016">
    <property type="entry name" value="AMMECR1 HOMOLOG"/>
    <property type="match status" value="1"/>
</dbReference>
<dbReference type="InterPro" id="IPR002733">
    <property type="entry name" value="AMMECR1_domain"/>
</dbReference>
<accession>A0AAV7Z173</accession>
<feature type="domain" description="AMMECR1" evidence="1">
    <location>
        <begin position="1"/>
        <end position="190"/>
    </location>
</feature>
<dbReference type="Pfam" id="PF01871">
    <property type="entry name" value="AMMECR1"/>
    <property type="match status" value="1"/>
</dbReference>
<sequence>MTDLVATKEMCYYCFDTLTNHFENKKPFKLDTKKYKAPLFVTWKKEKGSKWKLRGCKGTFSPKKLSEGLSEISINSAFRDRRFQPIKQKEIKKLRCHINLLTNFENGDNYLDWEPGVHGIRIYLKNHRATYLPDVSINHFQGDKEETIQHLIKKAGIKKTINQKLKNQIVLERYQSSKNSCTYQEYIEYINSKK</sequence>
<reference evidence="2" key="1">
    <citation type="submission" date="2022-08" db="EMBL/GenBank/DDBJ databases">
        <title>Novel sulphate-reducing endosymbionts in the free-living metamonad Anaeramoeba.</title>
        <authorList>
            <person name="Jerlstrom-Hultqvist J."/>
            <person name="Cepicka I."/>
            <person name="Gallot-Lavallee L."/>
            <person name="Salas-Leiva D."/>
            <person name="Curtis B.A."/>
            <person name="Zahonova K."/>
            <person name="Pipaliya S."/>
            <person name="Dacks J."/>
            <person name="Roger A.J."/>
        </authorList>
    </citation>
    <scope>NUCLEOTIDE SEQUENCE</scope>
    <source>
        <strain evidence="2">Busselton2</strain>
    </source>
</reference>
<dbReference type="NCBIfam" id="TIGR00296">
    <property type="entry name" value="TIGR00296 family protein"/>
    <property type="match status" value="1"/>
</dbReference>
<proteinExistence type="predicted"/>
<dbReference type="AlphaFoldDB" id="A0AAV7Z173"/>
<dbReference type="SUPFAM" id="SSF143447">
    <property type="entry name" value="AMMECR1-like"/>
    <property type="match status" value="1"/>
</dbReference>
<evidence type="ECO:0000313" key="3">
    <source>
        <dbReference type="Proteomes" id="UP001146793"/>
    </source>
</evidence>
<dbReference type="PROSITE" id="PS51112">
    <property type="entry name" value="AMMECR1"/>
    <property type="match status" value="1"/>
</dbReference>
<dbReference type="PANTHER" id="PTHR13016:SF0">
    <property type="entry name" value="AMME SYNDROME CANDIDATE GENE 1 PROTEIN"/>
    <property type="match status" value="1"/>
</dbReference>
<dbReference type="InterPro" id="IPR027485">
    <property type="entry name" value="AMMECR1_N"/>
</dbReference>